<dbReference type="EMBL" id="LAZR01000519">
    <property type="protein sequence ID" value="KKN65669.1"/>
    <property type="molecule type" value="Genomic_DNA"/>
</dbReference>
<dbReference type="AlphaFoldDB" id="A0A0F9SF59"/>
<evidence type="ECO:0000313" key="2">
    <source>
        <dbReference type="EMBL" id="KKN65669.1"/>
    </source>
</evidence>
<organism evidence="2">
    <name type="scientific">marine sediment metagenome</name>
    <dbReference type="NCBI Taxonomy" id="412755"/>
    <lineage>
        <taxon>unclassified sequences</taxon>
        <taxon>metagenomes</taxon>
        <taxon>ecological metagenomes</taxon>
    </lineage>
</organism>
<proteinExistence type="predicted"/>
<gene>
    <name evidence="2" type="ORF">LCGC14_0479850</name>
</gene>
<protein>
    <submittedName>
        <fullName evidence="2">Uncharacterized protein</fullName>
    </submittedName>
</protein>
<name>A0A0F9SF59_9ZZZZ</name>
<keyword evidence="1" id="KW-0472">Membrane</keyword>
<accession>A0A0F9SF59</accession>
<reference evidence="2" key="1">
    <citation type="journal article" date="2015" name="Nature">
        <title>Complex archaea that bridge the gap between prokaryotes and eukaryotes.</title>
        <authorList>
            <person name="Spang A."/>
            <person name="Saw J.H."/>
            <person name="Jorgensen S.L."/>
            <person name="Zaremba-Niedzwiedzka K."/>
            <person name="Martijn J."/>
            <person name="Lind A.E."/>
            <person name="van Eijk R."/>
            <person name="Schleper C."/>
            <person name="Guy L."/>
            <person name="Ettema T.J."/>
        </authorList>
    </citation>
    <scope>NUCLEOTIDE SEQUENCE</scope>
</reference>
<evidence type="ECO:0000256" key="1">
    <source>
        <dbReference type="SAM" id="Phobius"/>
    </source>
</evidence>
<keyword evidence="1" id="KW-0812">Transmembrane</keyword>
<feature type="transmembrane region" description="Helical" evidence="1">
    <location>
        <begin position="36"/>
        <end position="57"/>
    </location>
</feature>
<comment type="caution">
    <text evidence="2">The sequence shown here is derived from an EMBL/GenBank/DDBJ whole genome shotgun (WGS) entry which is preliminary data.</text>
</comment>
<feature type="transmembrane region" description="Helical" evidence="1">
    <location>
        <begin position="12"/>
        <end position="30"/>
    </location>
</feature>
<sequence length="64" mass="7566">MLNKTRNFVVSWYYNIFMVILWGLTMWRGVHKGWYIMVSIAGLLCVLHLVLFISALMDKKLHGH</sequence>
<keyword evidence="1" id="KW-1133">Transmembrane helix</keyword>